<evidence type="ECO:0000259" key="2">
    <source>
        <dbReference type="PROSITE" id="PS00028"/>
    </source>
</evidence>
<organism evidence="3 4">
    <name type="scientific">Parachaetomium inaequale</name>
    <dbReference type="NCBI Taxonomy" id="2588326"/>
    <lineage>
        <taxon>Eukaryota</taxon>
        <taxon>Fungi</taxon>
        <taxon>Dikarya</taxon>
        <taxon>Ascomycota</taxon>
        <taxon>Pezizomycotina</taxon>
        <taxon>Sordariomycetes</taxon>
        <taxon>Sordariomycetidae</taxon>
        <taxon>Sordariales</taxon>
        <taxon>Chaetomiaceae</taxon>
        <taxon>Parachaetomium</taxon>
    </lineage>
</organism>
<evidence type="ECO:0000313" key="3">
    <source>
        <dbReference type="EMBL" id="KAK4039636.1"/>
    </source>
</evidence>
<dbReference type="Pfam" id="PF12511">
    <property type="entry name" value="DUF3716"/>
    <property type="match status" value="1"/>
</dbReference>
<feature type="compositionally biased region" description="Low complexity" evidence="1">
    <location>
        <begin position="335"/>
        <end position="352"/>
    </location>
</feature>
<evidence type="ECO:0000256" key="1">
    <source>
        <dbReference type="SAM" id="MobiDB-lite"/>
    </source>
</evidence>
<dbReference type="EMBL" id="MU854396">
    <property type="protein sequence ID" value="KAK4039636.1"/>
    <property type="molecule type" value="Genomic_DNA"/>
</dbReference>
<feature type="region of interest" description="Disordered" evidence="1">
    <location>
        <begin position="500"/>
        <end position="583"/>
    </location>
</feature>
<comment type="caution">
    <text evidence="3">The sequence shown here is derived from an EMBL/GenBank/DDBJ whole genome shotgun (WGS) entry which is preliminary data.</text>
</comment>
<gene>
    <name evidence="3" type="ORF">C8A01DRAFT_16426</name>
</gene>
<feature type="region of interest" description="Disordered" evidence="1">
    <location>
        <begin position="293"/>
        <end position="352"/>
    </location>
</feature>
<dbReference type="InterPro" id="IPR013087">
    <property type="entry name" value="Znf_C2H2_type"/>
</dbReference>
<dbReference type="InterPro" id="IPR022190">
    <property type="entry name" value="DUF3716"/>
</dbReference>
<name>A0AAN6SRN8_9PEZI</name>
<feature type="compositionally biased region" description="Low complexity" evidence="1">
    <location>
        <begin position="177"/>
        <end position="186"/>
    </location>
</feature>
<dbReference type="Proteomes" id="UP001303115">
    <property type="component" value="Unassembled WGS sequence"/>
</dbReference>
<proteinExistence type="predicted"/>
<feature type="region of interest" description="Disordered" evidence="1">
    <location>
        <begin position="144"/>
        <end position="211"/>
    </location>
</feature>
<dbReference type="PROSITE" id="PS00028">
    <property type="entry name" value="ZINC_FINGER_C2H2_1"/>
    <property type="match status" value="1"/>
</dbReference>
<feature type="compositionally biased region" description="Pro residues" evidence="1">
    <location>
        <begin position="302"/>
        <end position="313"/>
    </location>
</feature>
<feature type="compositionally biased region" description="Acidic residues" evidence="1">
    <location>
        <begin position="525"/>
        <end position="538"/>
    </location>
</feature>
<dbReference type="AlphaFoldDB" id="A0AAN6SRN8"/>
<protein>
    <submittedName>
        <fullName evidence="3">Transcription factor SFP1</fullName>
    </submittedName>
</protein>
<feature type="domain" description="C2H2-type" evidence="2">
    <location>
        <begin position="245"/>
        <end position="268"/>
    </location>
</feature>
<reference evidence="4" key="1">
    <citation type="journal article" date="2023" name="Mol. Phylogenet. Evol.">
        <title>Genome-scale phylogeny and comparative genomics of the fungal order Sordariales.</title>
        <authorList>
            <person name="Hensen N."/>
            <person name="Bonometti L."/>
            <person name="Westerberg I."/>
            <person name="Brannstrom I.O."/>
            <person name="Guillou S."/>
            <person name="Cros-Aarteil S."/>
            <person name="Calhoun S."/>
            <person name="Haridas S."/>
            <person name="Kuo A."/>
            <person name="Mondo S."/>
            <person name="Pangilinan J."/>
            <person name="Riley R."/>
            <person name="LaButti K."/>
            <person name="Andreopoulos B."/>
            <person name="Lipzen A."/>
            <person name="Chen C."/>
            <person name="Yan M."/>
            <person name="Daum C."/>
            <person name="Ng V."/>
            <person name="Clum A."/>
            <person name="Steindorff A."/>
            <person name="Ohm R.A."/>
            <person name="Martin F."/>
            <person name="Silar P."/>
            <person name="Natvig D.O."/>
            <person name="Lalanne C."/>
            <person name="Gautier V."/>
            <person name="Ament-Velasquez S.L."/>
            <person name="Kruys A."/>
            <person name="Hutchinson M.I."/>
            <person name="Powell A.J."/>
            <person name="Barry K."/>
            <person name="Miller A.N."/>
            <person name="Grigoriev I.V."/>
            <person name="Debuchy R."/>
            <person name="Gladieux P."/>
            <person name="Hiltunen Thoren M."/>
            <person name="Johannesson H."/>
        </authorList>
    </citation>
    <scope>NUCLEOTIDE SEQUENCE [LARGE SCALE GENOMIC DNA]</scope>
    <source>
        <strain evidence="4">CBS 284.82</strain>
    </source>
</reference>
<accession>A0AAN6SRN8</accession>
<sequence>MIARTRLGKVRRWSLCVPPPSASSNTVSDKNGKLHPTSGALLPAGYQQSDNPVFPWLCPVRSCRKLLSSLFGLGKHFCNSHRAARFNDNLDGTLTDLGTYANPGHGNGRKHGGYAKPPLIVSKRAMSMAEAPMADVSLHHNALKGTVPQRGGPRRSTITAKEASIDVDSTSSEDETVVSTKPKQPQQRPPLPPAGASKSFDMANPDRPYNKWPDESGGELVNMAGALIPEAYELDDTFPTRPWVCPIRSCRLAFKVRQHLGYHFMTTHRSCALNDNCDGTFSIVSRHFENAPRVVSQKPLDPNEPPLPEPRLPPNSLDARTAERQGGKLRVKPLTPASNTASTAPAASNRPAASPVAANHLWSHITSHIDGEIPMPEIPELKLLLSLTKVRDLAPIQPISADLTDKQIAGLIIQVTGVEAANPCTECRRHNGPFASCVHPSRKVAQDIAGFMRSSLRACANCFLRKNSSRCSVKSLSANGTTNNLMAPELLREDLDNMLSDDAKGMSMPSRRRSARLTLANSELNGDDDAEDEEESADEAPVPDPEDEPLRRTRRLITLKVPKPAQQHSRGAGGGRPAIWNGDPPPAEADLRMGEWEMDEGRVHAAGEPLAFSSTYLTANQSVQVSQNINFQAITIMSGRVHQFPAEQAKTRMCTLASGKLRVQVGDDEFVVGQGGIFKVLPDVACTVTNRCYVDVVLHVTSLDRA</sequence>
<keyword evidence="4" id="KW-1185">Reference proteome</keyword>
<evidence type="ECO:0000313" key="4">
    <source>
        <dbReference type="Proteomes" id="UP001303115"/>
    </source>
</evidence>